<sequence length="249" mass="28460">MHLIIAVVEEIKGEGKMLDWNFIGKTIIACSTGIPETLQLVMVPLLFSIPIAFFMAIVNLKPKRLLSKIIQVYFSFVRSIPMIVIIFLLYHFLPLWIKQICISLNIPFNVYDINDMSYGYIVFTFVSIPSLSEVFRSGLVAVPKSQMEASLTIGMTPFHAYTKIVIPQAIDATLPIICNFVTSLVKMTSLAFSMSIREITGEARVAAADSIRYIECYIVIFFMYLIINILIEQLFKYLERDRKKYLIKT</sequence>
<evidence type="ECO:0000313" key="8">
    <source>
        <dbReference type="EMBL" id="XAH72799.1"/>
    </source>
</evidence>
<reference evidence="8 9" key="1">
    <citation type="submission" date="2024-02" db="EMBL/GenBank/DDBJ databases">
        <title>Bacterial strain from lacustrine sediment.</title>
        <authorList>
            <person name="Petit C."/>
            <person name="Fadhlaoui K."/>
        </authorList>
    </citation>
    <scope>NUCLEOTIDE SEQUENCE [LARGE SCALE GENOMIC DNA]</scope>
    <source>
        <strain evidence="8 9">IPX-CK</strain>
    </source>
</reference>
<dbReference type="InterPro" id="IPR035906">
    <property type="entry name" value="MetI-like_sf"/>
</dbReference>
<proteinExistence type="inferred from homology"/>
<evidence type="ECO:0000256" key="5">
    <source>
        <dbReference type="ARBA" id="ARBA00023136"/>
    </source>
</evidence>
<dbReference type="CDD" id="cd06261">
    <property type="entry name" value="TM_PBP2"/>
    <property type="match status" value="1"/>
</dbReference>
<evidence type="ECO:0000259" key="7">
    <source>
        <dbReference type="PROSITE" id="PS50928"/>
    </source>
</evidence>
<feature type="domain" description="ABC transmembrane type-1" evidence="7">
    <location>
        <begin position="34"/>
        <end position="235"/>
    </location>
</feature>
<protein>
    <submittedName>
        <fullName evidence="8">ABC transporter permease subunit</fullName>
    </submittedName>
</protein>
<organism evidence="8 9">
    <name type="scientific">Kineothrix sedimenti</name>
    <dbReference type="NCBI Taxonomy" id="3123317"/>
    <lineage>
        <taxon>Bacteria</taxon>
        <taxon>Bacillati</taxon>
        <taxon>Bacillota</taxon>
        <taxon>Clostridia</taxon>
        <taxon>Lachnospirales</taxon>
        <taxon>Lachnospiraceae</taxon>
        <taxon>Kineothrix</taxon>
    </lineage>
</organism>
<comment type="similarity">
    <text evidence="6">Belongs to the binding-protein-dependent transport system permease family.</text>
</comment>
<evidence type="ECO:0000256" key="3">
    <source>
        <dbReference type="ARBA" id="ARBA00022970"/>
    </source>
</evidence>
<evidence type="ECO:0000256" key="6">
    <source>
        <dbReference type="RuleBase" id="RU363032"/>
    </source>
</evidence>
<keyword evidence="9" id="KW-1185">Reference proteome</keyword>
<feature type="transmembrane region" description="Helical" evidence="6">
    <location>
        <begin position="217"/>
        <end position="238"/>
    </location>
</feature>
<dbReference type="InterPro" id="IPR000515">
    <property type="entry name" value="MetI-like"/>
</dbReference>
<keyword evidence="3" id="KW-0029">Amino-acid transport</keyword>
<dbReference type="InterPro" id="IPR043429">
    <property type="entry name" value="ArtM/GltK/GlnP/TcyL/YhdX-like"/>
</dbReference>
<dbReference type="Proteomes" id="UP001451571">
    <property type="component" value="Chromosome"/>
</dbReference>
<accession>A0ABZ3ET66</accession>
<feature type="transmembrane region" description="Helical" evidence="6">
    <location>
        <begin position="72"/>
        <end position="93"/>
    </location>
</feature>
<dbReference type="SUPFAM" id="SSF161098">
    <property type="entry name" value="MetI-like"/>
    <property type="match status" value="1"/>
</dbReference>
<dbReference type="PANTHER" id="PTHR30614">
    <property type="entry name" value="MEMBRANE COMPONENT OF AMINO ACID ABC TRANSPORTER"/>
    <property type="match status" value="1"/>
</dbReference>
<evidence type="ECO:0000256" key="1">
    <source>
        <dbReference type="ARBA" id="ARBA00004141"/>
    </source>
</evidence>
<gene>
    <name evidence="8" type="ORF">V6984_14955</name>
</gene>
<dbReference type="Pfam" id="PF00528">
    <property type="entry name" value="BPD_transp_1"/>
    <property type="match status" value="1"/>
</dbReference>
<comment type="subcellular location">
    <subcellularLocation>
        <location evidence="6">Cell membrane</location>
        <topology evidence="6">Multi-pass membrane protein</topology>
    </subcellularLocation>
    <subcellularLocation>
        <location evidence="1">Membrane</location>
        <topology evidence="1">Multi-pass membrane protein</topology>
    </subcellularLocation>
</comment>
<name>A0ABZ3ET66_9FIRM</name>
<dbReference type="Gene3D" id="1.10.3720.10">
    <property type="entry name" value="MetI-like"/>
    <property type="match status" value="1"/>
</dbReference>
<feature type="transmembrane region" description="Helical" evidence="6">
    <location>
        <begin position="41"/>
        <end position="60"/>
    </location>
</feature>
<evidence type="ECO:0000313" key="9">
    <source>
        <dbReference type="Proteomes" id="UP001451571"/>
    </source>
</evidence>
<dbReference type="RefSeq" id="WP_342756413.1">
    <property type="nucleotide sequence ID" value="NZ_CP146256.1"/>
</dbReference>
<dbReference type="PANTHER" id="PTHR30614:SF0">
    <property type="entry name" value="L-CYSTINE TRANSPORT SYSTEM PERMEASE PROTEIN TCYL"/>
    <property type="match status" value="1"/>
</dbReference>
<dbReference type="PROSITE" id="PS50928">
    <property type="entry name" value="ABC_TM1"/>
    <property type="match status" value="1"/>
</dbReference>
<evidence type="ECO:0000256" key="2">
    <source>
        <dbReference type="ARBA" id="ARBA00022692"/>
    </source>
</evidence>
<evidence type="ECO:0000256" key="4">
    <source>
        <dbReference type="ARBA" id="ARBA00022989"/>
    </source>
</evidence>
<keyword evidence="4 6" id="KW-1133">Transmembrane helix</keyword>
<keyword evidence="6" id="KW-0813">Transport</keyword>
<keyword evidence="5 6" id="KW-0472">Membrane</keyword>
<dbReference type="EMBL" id="CP146256">
    <property type="protein sequence ID" value="XAH72799.1"/>
    <property type="molecule type" value="Genomic_DNA"/>
</dbReference>
<keyword evidence="2 6" id="KW-0812">Transmembrane</keyword>